<dbReference type="Proteomes" id="UP001163321">
    <property type="component" value="Chromosome 2"/>
</dbReference>
<evidence type="ECO:0000313" key="1">
    <source>
        <dbReference type="EMBL" id="KAI9916337.1"/>
    </source>
</evidence>
<organism evidence="1 2">
    <name type="scientific">Peronosclerospora sorghi</name>
    <dbReference type="NCBI Taxonomy" id="230839"/>
    <lineage>
        <taxon>Eukaryota</taxon>
        <taxon>Sar</taxon>
        <taxon>Stramenopiles</taxon>
        <taxon>Oomycota</taxon>
        <taxon>Peronosporomycetes</taxon>
        <taxon>Peronosporales</taxon>
        <taxon>Peronosporaceae</taxon>
        <taxon>Peronosclerospora</taxon>
    </lineage>
</organism>
<reference evidence="1 2" key="1">
    <citation type="journal article" date="2022" name="bioRxiv">
        <title>The genome of the oomycete Peronosclerospora sorghi, a cosmopolitan pathogen of maize and sorghum, is inflated with dispersed pseudogenes.</title>
        <authorList>
            <person name="Fletcher K."/>
            <person name="Martin F."/>
            <person name="Isakeit T."/>
            <person name="Cavanaugh K."/>
            <person name="Magill C."/>
            <person name="Michelmore R."/>
        </authorList>
    </citation>
    <scope>NUCLEOTIDE SEQUENCE [LARGE SCALE GENOMIC DNA]</scope>
    <source>
        <strain evidence="1">P6</strain>
    </source>
</reference>
<proteinExistence type="predicted"/>
<accession>A0ACC0WCP5</accession>
<protein>
    <submittedName>
        <fullName evidence="1">Uncharacterized protein</fullName>
    </submittedName>
</protein>
<name>A0ACC0WCP5_9STRA</name>
<sequence>MWLECSKIVEKQARALVNAIDAESADVTQKRGHEGTKFMQRAAAKKREKARVEAEQMLREVLRDQKDYIESETEEVTAKAEVKVAEDDRTAVDRVLAKNTLQTSRVGTSKGLVVRVDGAVAIDLGDGGYKVHHVTSDRHATNNVLELGDERATTKRIRG</sequence>
<comment type="caution">
    <text evidence="1">The sequence shown here is derived from an EMBL/GenBank/DDBJ whole genome shotgun (WGS) entry which is preliminary data.</text>
</comment>
<gene>
    <name evidence="1" type="ORF">PsorP6_017978</name>
</gene>
<evidence type="ECO:0000313" key="2">
    <source>
        <dbReference type="Proteomes" id="UP001163321"/>
    </source>
</evidence>
<dbReference type="EMBL" id="CM047581">
    <property type="protein sequence ID" value="KAI9916337.1"/>
    <property type="molecule type" value="Genomic_DNA"/>
</dbReference>
<keyword evidence="2" id="KW-1185">Reference proteome</keyword>